<comment type="catalytic activity">
    <reaction evidence="9 12">
        <text>O-phospho-L-seryl-[protein] + H2O = L-seryl-[protein] + phosphate</text>
        <dbReference type="Rhea" id="RHEA:20629"/>
        <dbReference type="Rhea" id="RHEA-COMP:9863"/>
        <dbReference type="Rhea" id="RHEA-COMP:11604"/>
        <dbReference type="ChEBI" id="CHEBI:15377"/>
        <dbReference type="ChEBI" id="CHEBI:29999"/>
        <dbReference type="ChEBI" id="CHEBI:43474"/>
        <dbReference type="ChEBI" id="CHEBI:83421"/>
        <dbReference type="EC" id="3.1.3.16"/>
    </reaction>
</comment>
<comment type="catalytic activity">
    <reaction evidence="10 12">
        <text>O-phospho-L-threonyl-[protein] + H2O = L-threonyl-[protein] + phosphate</text>
        <dbReference type="Rhea" id="RHEA:47004"/>
        <dbReference type="Rhea" id="RHEA-COMP:11060"/>
        <dbReference type="Rhea" id="RHEA-COMP:11605"/>
        <dbReference type="ChEBI" id="CHEBI:15377"/>
        <dbReference type="ChEBI" id="CHEBI:30013"/>
        <dbReference type="ChEBI" id="CHEBI:43474"/>
        <dbReference type="ChEBI" id="CHEBI:61977"/>
        <dbReference type="EC" id="3.1.3.16"/>
    </reaction>
</comment>
<evidence type="ECO:0000256" key="12">
    <source>
        <dbReference type="RuleBase" id="RU367080"/>
    </source>
</evidence>
<accession>A0A1C7NJD3</accession>
<protein>
    <recommendedName>
        <fullName evidence="12">RNA polymerase II subunit B1 CTD phosphatase RPAP2 homolog</fullName>
        <ecNumber evidence="12">3.1.3.16</ecNumber>
    </recommendedName>
</protein>
<evidence type="ECO:0000256" key="7">
    <source>
        <dbReference type="ARBA" id="ARBA00022912"/>
    </source>
</evidence>
<keyword evidence="7 12" id="KW-0904">Protein phosphatase</keyword>
<feature type="region of interest" description="Disordered" evidence="13">
    <location>
        <begin position="1"/>
        <end position="26"/>
    </location>
</feature>
<keyword evidence="4 12" id="KW-0863">Zinc-finger</keyword>
<dbReference type="InterPro" id="IPR038534">
    <property type="entry name" value="Rtr1/RPAP2_sf"/>
</dbReference>
<keyword evidence="16" id="KW-1185">Reference proteome</keyword>
<dbReference type="PANTHER" id="PTHR14732">
    <property type="entry name" value="RNA POLYMERASE II SUBUNIT B1 CTD PHOSPHATASE RPAP2-RELATED"/>
    <property type="match status" value="1"/>
</dbReference>
<evidence type="ECO:0000256" key="2">
    <source>
        <dbReference type="ARBA" id="ARBA00005676"/>
    </source>
</evidence>
<keyword evidence="3 12" id="KW-0479">Metal-binding</keyword>
<dbReference type="GO" id="GO:0043175">
    <property type="term" value="F:RNA polymerase core enzyme binding"/>
    <property type="evidence" value="ECO:0007669"/>
    <property type="project" value="UniProtKB-UniRule"/>
</dbReference>
<comment type="function">
    <text evidence="12">Putative RNA polymerase II subunit B1 C-terminal domain (CTD) phosphatase involved in RNA polymerase II transcription regulation.</text>
</comment>
<dbReference type="GO" id="GO:0008270">
    <property type="term" value="F:zinc ion binding"/>
    <property type="evidence" value="ECO:0007669"/>
    <property type="project" value="UniProtKB-KW"/>
</dbReference>
<evidence type="ECO:0000256" key="9">
    <source>
        <dbReference type="ARBA" id="ARBA00047761"/>
    </source>
</evidence>
<sequence length="518" mass="59613">MSTSTPPPPRKRVLRRKKKPLTPKQKLVKESTEQRIKIEKLVFVWQEKLFSQSKIAIQTLERAATYLQPKTYDEIVEERAVQSWCGYPICHDPPQTDVLQKYKISLSQRKVYDQSELAKYCSEDCFKKSKYYRMQLSEEPVWFRDLSLSSTVHVVTKDQDVHAAIQQEKKRTRQSKSNQEIRQDYVQKLLGSVPQDEQDTLQIVEKETIAPPTLQPTQGIYDSIEGYRIEVKKEDNRPTTLVLKKTEPNTTPIHKEEEEEKEEVLADPDDHEAMFETMMMLKDMKMDKDETTIASKPTQTPIVAKESTKPAVTHSPPKQQPAPTQTPTVTHPVVDGQETKPIEIKDTASSKPKKLIKKKKKTPELSLFGTIWTMLDHMTTKATRTYLYELQQNRQRIDIPTLLKDNNLVDEATYLRGQILSERILDTYGTLRAQLDIKENLEDDIVNVIKTFRLSDASMVALNAAQCYMFSLVLTKSLADILLDDISWQHEFENCCHAVDQSTDTIDACVRVLKVASV</sequence>
<organism evidence="15 16">
    <name type="scientific">Choanephora cucurbitarum</name>
    <dbReference type="NCBI Taxonomy" id="101091"/>
    <lineage>
        <taxon>Eukaryota</taxon>
        <taxon>Fungi</taxon>
        <taxon>Fungi incertae sedis</taxon>
        <taxon>Mucoromycota</taxon>
        <taxon>Mucoromycotina</taxon>
        <taxon>Mucoromycetes</taxon>
        <taxon>Mucorales</taxon>
        <taxon>Mucorineae</taxon>
        <taxon>Choanephoraceae</taxon>
        <taxon>Choanephoroideae</taxon>
        <taxon>Choanephora</taxon>
    </lineage>
</organism>
<feature type="compositionally biased region" description="Basic residues" evidence="13">
    <location>
        <begin position="9"/>
        <end position="21"/>
    </location>
</feature>
<gene>
    <name evidence="15" type="ORF">A0J61_02717</name>
</gene>
<dbReference type="InParanoid" id="A0A1C7NJD3"/>
<proteinExistence type="inferred from homology"/>
<dbReference type="Gene3D" id="1.25.40.820">
    <property type="match status" value="1"/>
</dbReference>
<dbReference type="PROSITE" id="PS51479">
    <property type="entry name" value="ZF_RTR1"/>
    <property type="match status" value="1"/>
</dbReference>
<keyword evidence="6 12" id="KW-0862">Zinc</keyword>
<dbReference type="EMBL" id="LUGH01000106">
    <property type="protein sequence ID" value="OBZ89237.1"/>
    <property type="molecule type" value="Genomic_DNA"/>
</dbReference>
<evidence type="ECO:0000256" key="10">
    <source>
        <dbReference type="ARBA" id="ARBA00048336"/>
    </source>
</evidence>
<keyword evidence="8 12" id="KW-0539">Nucleus</keyword>
<feature type="domain" description="RTR1-type" evidence="14">
    <location>
        <begin position="62"/>
        <end position="145"/>
    </location>
</feature>
<reference evidence="15 16" key="1">
    <citation type="submission" date="2016-03" db="EMBL/GenBank/DDBJ databases">
        <title>Choanephora cucurbitarum.</title>
        <authorList>
            <person name="Min B."/>
            <person name="Park H."/>
            <person name="Park J.-H."/>
            <person name="Shin H.-D."/>
            <person name="Choi I.-G."/>
        </authorList>
    </citation>
    <scope>NUCLEOTIDE SEQUENCE [LARGE SCALE GENOMIC DNA]</scope>
    <source>
        <strain evidence="15 16">KUS-F28377</strain>
    </source>
</reference>
<comment type="caution">
    <text evidence="15">The sequence shown here is derived from an EMBL/GenBank/DDBJ whole genome shotgun (WGS) entry which is preliminary data.</text>
</comment>
<feature type="region of interest" description="Disordered" evidence="13">
    <location>
        <begin position="304"/>
        <end position="333"/>
    </location>
</feature>
<comment type="subcellular location">
    <subcellularLocation>
        <location evidence="1 12">Nucleus</location>
    </subcellularLocation>
</comment>
<dbReference type="Proteomes" id="UP000093000">
    <property type="component" value="Unassembled WGS sequence"/>
</dbReference>
<dbReference type="PANTHER" id="PTHR14732:SF0">
    <property type="entry name" value="RNA POLYMERASE II SUBUNIT B1 CTD PHOSPHATASE RPAP2-RELATED"/>
    <property type="match status" value="1"/>
</dbReference>
<name>A0A1C7NJD3_9FUNG</name>
<evidence type="ECO:0000256" key="1">
    <source>
        <dbReference type="ARBA" id="ARBA00004123"/>
    </source>
</evidence>
<evidence type="ECO:0000256" key="5">
    <source>
        <dbReference type="ARBA" id="ARBA00022801"/>
    </source>
</evidence>
<dbReference type="AlphaFoldDB" id="A0A1C7NJD3"/>
<dbReference type="GO" id="GO:0005634">
    <property type="term" value="C:nucleus"/>
    <property type="evidence" value="ECO:0007669"/>
    <property type="project" value="UniProtKB-SubCell"/>
</dbReference>
<evidence type="ECO:0000256" key="6">
    <source>
        <dbReference type="ARBA" id="ARBA00022833"/>
    </source>
</evidence>
<dbReference type="STRING" id="101091.A0A1C7NJD3"/>
<dbReference type="Pfam" id="PF04181">
    <property type="entry name" value="RPAP2_Rtr1"/>
    <property type="match status" value="1"/>
</dbReference>
<evidence type="ECO:0000259" key="14">
    <source>
        <dbReference type="PROSITE" id="PS51479"/>
    </source>
</evidence>
<dbReference type="InterPro" id="IPR007308">
    <property type="entry name" value="Rtr1/RPAP2_dom"/>
</dbReference>
<evidence type="ECO:0000313" key="16">
    <source>
        <dbReference type="Proteomes" id="UP000093000"/>
    </source>
</evidence>
<comment type="similarity">
    <text evidence="2 11 12">Belongs to the RPAP2 family.</text>
</comment>
<dbReference type="OrthoDB" id="2590500at2759"/>
<dbReference type="GO" id="GO:0008420">
    <property type="term" value="F:RNA polymerase II CTD heptapeptide repeat phosphatase activity"/>
    <property type="evidence" value="ECO:0007669"/>
    <property type="project" value="UniProtKB-UniRule"/>
</dbReference>
<evidence type="ECO:0000256" key="8">
    <source>
        <dbReference type="ARBA" id="ARBA00023242"/>
    </source>
</evidence>
<feature type="compositionally biased region" description="Low complexity" evidence="13">
    <location>
        <begin position="321"/>
        <end position="333"/>
    </location>
</feature>
<evidence type="ECO:0000256" key="13">
    <source>
        <dbReference type="SAM" id="MobiDB-lite"/>
    </source>
</evidence>
<dbReference type="EC" id="3.1.3.16" evidence="12"/>
<evidence type="ECO:0000256" key="4">
    <source>
        <dbReference type="ARBA" id="ARBA00022771"/>
    </source>
</evidence>
<dbReference type="GO" id="GO:0005737">
    <property type="term" value="C:cytoplasm"/>
    <property type="evidence" value="ECO:0007669"/>
    <property type="project" value="TreeGrafter"/>
</dbReference>
<keyword evidence="5 12" id="KW-0378">Hydrolase</keyword>
<dbReference type="InterPro" id="IPR039693">
    <property type="entry name" value="Rtr1/RPAP2"/>
</dbReference>
<evidence type="ECO:0000313" key="15">
    <source>
        <dbReference type="EMBL" id="OBZ89237.1"/>
    </source>
</evidence>
<evidence type="ECO:0000256" key="3">
    <source>
        <dbReference type="ARBA" id="ARBA00022723"/>
    </source>
</evidence>
<evidence type="ECO:0000256" key="11">
    <source>
        <dbReference type="PROSITE-ProRule" id="PRU00812"/>
    </source>
</evidence>